<evidence type="ECO:0000313" key="3">
    <source>
        <dbReference type="Proteomes" id="UP000712600"/>
    </source>
</evidence>
<dbReference type="EMBL" id="QGKX02002183">
    <property type="protein sequence ID" value="KAF3489047.1"/>
    <property type="molecule type" value="Genomic_DNA"/>
</dbReference>
<evidence type="ECO:0000313" key="2">
    <source>
        <dbReference type="EMBL" id="KAF3489047.1"/>
    </source>
</evidence>
<protein>
    <submittedName>
        <fullName evidence="2">Uncharacterized protein</fullName>
    </submittedName>
</protein>
<feature type="compositionally biased region" description="Basic and acidic residues" evidence="1">
    <location>
        <begin position="91"/>
        <end position="101"/>
    </location>
</feature>
<dbReference type="AlphaFoldDB" id="A0A8S9N6L4"/>
<sequence>MEQAEDYRLKPATPRNKGGALARQDGKSREEAATLKNHSSTAWDDGSDPDLTAAARNQSSKDKRPESDLLYTTSHMLQERLGHPSLSIRSVETEARRGDES</sequence>
<evidence type="ECO:0000256" key="1">
    <source>
        <dbReference type="SAM" id="MobiDB-lite"/>
    </source>
</evidence>
<feature type="compositionally biased region" description="Basic and acidic residues" evidence="1">
    <location>
        <begin position="24"/>
        <end position="33"/>
    </location>
</feature>
<comment type="caution">
    <text evidence="2">The sequence shown here is derived from an EMBL/GenBank/DDBJ whole genome shotgun (WGS) entry which is preliminary data.</text>
</comment>
<proteinExistence type="predicted"/>
<feature type="region of interest" description="Disordered" evidence="1">
    <location>
        <begin position="1"/>
        <end position="101"/>
    </location>
</feature>
<name>A0A8S9N6L4_BRACR</name>
<reference evidence="2" key="1">
    <citation type="submission" date="2019-12" db="EMBL/GenBank/DDBJ databases">
        <title>Genome sequencing and annotation of Brassica cretica.</title>
        <authorList>
            <person name="Studholme D.J."/>
            <person name="Sarris P."/>
        </authorList>
    </citation>
    <scope>NUCLEOTIDE SEQUENCE</scope>
    <source>
        <strain evidence="2">PFS-109/04</strain>
        <tissue evidence="2">Leaf</tissue>
    </source>
</reference>
<accession>A0A8S9N6L4</accession>
<gene>
    <name evidence="2" type="ORF">F2Q69_00053692</name>
</gene>
<organism evidence="2 3">
    <name type="scientific">Brassica cretica</name>
    <name type="common">Mustard</name>
    <dbReference type="NCBI Taxonomy" id="69181"/>
    <lineage>
        <taxon>Eukaryota</taxon>
        <taxon>Viridiplantae</taxon>
        <taxon>Streptophyta</taxon>
        <taxon>Embryophyta</taxon>
        <taxon>Tracheophyta</taxon>
        <taxon>Spermatophyta</taxon>
        <taxon>Magnoliopsida</taxon>
        <taxon>eudicotyledons</taxon>
        <taxon>Gunneridae</taxon>
        <taxon>Pentapetalae</taxon>
        <taxon>rosids</taxon>
        <taxon>malvids</taxon>
        <taxon>Brassicales</taxon>
        <taxon>Brassicaceae</taxon>
        <taxon>Brassiceae</taxon>
        <taxon>Brassica</taxon>
    </lineage>
</organism>
<dbReference type="Proteomes" id="UP000712600">
    <property type="component" value="Unassembled WGS sequence"/>
</dbReference>